<protein>
    <submittedName>
        <fullName evidence="1">Uncharacterized protein</fullName>
    </submittedName>
</protein>
<name>A0A1B0B4L8_9MUSC</name>
<evidence type="ECO:0000313" key="2">
    <source>
        <dbReference type="Proteomes" id="UP000092460"/>
    </source>
</evidence>
<sequence length="193" mass="22048">MPHITSIQLGDGTRVSAESSFLWPIHLGSLIKFIVMPQRTTQVVLSNNWLQTFGTTIICGDRMATCIAEPQMDNPRCHSMKSTPSNRREEINEVQNGLEHNLNDTSRPISRSIVEHNPYEKFDVPNSSPIIMNINSNHIIERNPVSYISQREKPKEIVRYFKSPNKHAFKDSPKKTKNYKCAAVAKSRFTHLC</sequence>
<reference evidence="2" key="1">
    <citation type="submission" date="2015-01" db="EMBL/GenBank/DDBJ databases">
        <authorList>
            <person name="Aksoy S."/>
            <person name="Warren W."/>
            <person name="Wilson R.K."/>
        </authorList>
    </citation>
    <scope>NUCLEOTIDE SEQUENCE [LARGE SCALE GENOMIC DNA]</scope>
    <source>
        <strain evidence="2">IAEA</strain>
    </source>
</reference>
<keyword evidence="2" id="KW-1185">Reference proteome</keyword>
<dbReference type="VEuPathDB" id="VectorBase:GPPI018670"/>
<accession>A0A1B0B4L8</accession>
<evidence type="ECO:0000313" key="1">
    <source>
        <dbReference type="EnsemblMetazoa" id="GPPI018670-PA"/>
    </source>
</evidence>
<dbReference type="EMBL" id="JXJN01008371">
    <property type="status" value="NOT_ANNOTATED_CDS"/>
    <property type="molecule type" value="Genomic_DNA"/>
</dbReference>
<dbReference type="EnsemblMetazoa" id="GPPI018670-RA">
    <property type="protein sequence ID" value="GPPI018670-PA"/>
    <property type="gene ID" value="GPPI018670"/>
</dbReference>
<reference evidence="1" key="2">
    <citation type="submission" date="2020-05" db="UniProtKB">
        <authorList>
            <consortium name="EnsemblMetazoa"/>
        </authorList>
    </citation>
    <scope>IDENTIFICATION</scope>
    <source>
        <strain evidence="1">IAEA</strain>
    </source>
</reference>
<dbReference type="AlphaFoldDB" id="A0A1B0B4L8"/>
<proteinExistence type="predicted"/>
<dbReference type="Proteomes" id="UP000092460">
    <property type="component" value="Unassembled WGS sequence"/>
</dbReference>
<organism evidence="1 2">
    <name type="scientific">Glossina palpalis gambiensis</name>
    <dbReference type="NCBI Taxonomy" id="67801"/>
    <lineage>
        <taxon>Eukaryota</taxon>
        <taxon>Metazoa</taxon>
        <taxon>Ecdysozoa</taxon>
        <taxon>Arthropoda</taxon>
        <taxon>Hexapoda</taxon>
        <taxon>Insecta</taxon>
        <taxon>Pterygota</taxon>
        <taxon>Neoptera</taxon>
        <taxon>Endopterygota</taxon>
        <taxon>Diptera</taxon>
        <taxon>Brachycera</taxon>
        <taxon>Muscomorpha</taxon>
        <taxon>Hippoboscoidea</taxon>
        <taxon>Glossinidae</taxon>
        <taxon>Glossina</taxon>
    </lineage>
</organism>